<evidence type="ECO:0000313" key="1">
    <source>
        <dbReference type="EMBL" id="HCA00956.1"/>
    </source>
</evidence>
<dbReference type="Pfam" id="PF09523">
    <property type="entry name" value="DUF2390"/>
    <property type="match status" value="1"/>
</dbReference>
<gene>
    <name evidence="1" type="ORF">DEO68_01955</name>
</gene>
<protein>
    <submittedName>
        <fullName evidence="1">TIGR02444 family protein</fullName>
    </submittedName>
</protein>
<dbReference type="NCBIfam" id="TIGR02444">
    <property type="entry name" value="TIGR02444 family protein"/>
    <property type="match status" value="1"/>
</dbReference>
<dbReference type="EMBL" id="DOTR01000011">
    <property type="protein sequence ID" value="HCA00956.1"/>
    <property type="molecule type" value="Genomic_DNA"/>
</dbReference>
<dbReference type="InterPro" id="IPR012659">
    <property type="entry name" value="CHP02444"/>
</dbReference>
<dbReference type="AlphaFoldDB" id="A0A3D0KBS0"/>
<organism evidence="1">
    <name type="scientific">Halomonas campaniensis</name>
    <dbReference type="NCBI Taxonomy" id="213554"/>
    <lineage>
        <taxon>Bacteria</taxon>
        <taxon>Pseudomonadati</taxon>
        <taxon>Pseudomonadota</taxon>
        <taxon>Gammaproteobacteria</taxon>
        <taxon>Oceanospirillales</taxon>
        <taxon>Halomonadaceae</taxon>
        <taxon>Halomonas</taxon>
    </lineage>
</organism>
<proteinExistence type="predicted"/>
<comment type="caution">
    <text evidence="1">The sequence shown here is derived from an EMBL/GenBank/DDBJ whole genome shotgun (WGS) entry which is preliminary data.</text>
</comment>
<reference evidence="1" key="1">
    <citation type="journal article" date="2018" name="Nat. Biotechnol.">
        <title>A standardized bacterial taxonomy based on genome phylogeny substantially revises the tree of life.</title>
        <authorList>
            <person name="Parks D.H."/>
            <person name="Chuvochina M."/>
            <person name="Waite D.W."/>
            <person name="Rinke C."/>
            <person name="Skarshewski A."/>
            <person name="Chaumeil P.A."/>
            <person name="Hugenholtz P."/>
        </authorList>
    </citation>
    <scope>NUCLEOTIDE SEQUENCE [LARGE SCALE GENOMIC DNA]</scope>
    <source>
        <strain evidence="1">UBA11284</strain>
    </source>
</reference>
<accession>A0A3D0KBS0</accession>
<sequence>MFDSNRFQRLQQAPLWDFALTFYAQPGVEQACLVLQDRAGVDVCELLVHSWLYHYGLQVTPGALSMERKVRECWQQSVTAVLRQLRRDLKPQAAESEGIAQLRKTLQQAELQAERENLQRWQHWILQTSELNQRLTNCAISKQDVAQWLQSKLFSDGLAFDQVVVSPERENVREAIAILATRLDRYERPR</sequence>
<name>A0A3D0KBS0_9GAMM</name>